<evidence type="ECO:0000256" key="1">
    <source>
        <dbReference type="SAM" id="MobiDB-lite"/>
    </source>
</evidence>
<organism evidence="2">
    <name type="scientific">uncultured Frankineae bacterium</name>
    <dbReference type="NCBI Taxonomy" id="437475"/>
    <lineage>
        <taxon>Bacteria</taxon>
        <taxon>Bacillati</taxon>
        <taxon>Actinomycetota</taxon>
        <taxon>Actinomycetes</taxon>
        <taxon>Frankiales</taxon>
        <taxon>environmental samples</taxon>
    </lineage>
</organism>
<reference evidence="2" key="1">
    <citation type="submission" date="2020-02" db="EMBL/GenBank/DDBJ databases">
        <authorList>
            <person name="Meier V. D."/>
        </authorList>
    </citation>
    <scope>NUCLEOTIDE SEQUENCE</scope>
    <source>
        <strain evidence="2">AVDCRST_MAG16</strain>
    </source>
</reference>
<proteinExistence type="predicted"/>
<sequence>GVARPAAPRRPPGHGPFRAVRRRLPPRGVGRDAARRRGLRRAADLDHEHHARARGGGRRVDATTDGLAQGGVRLRQQDRHPRLRRGRGRLPPAHARVDGQAQGRRRDRSAAERL</sequence>
<evidence type="ECO:0000313" key="2">
    <source>
        <dbReference type="EMBL" id="CAA9325975.1"/>
    </source>
</evidence>
<feature type="non-terminal residue" evidence="2">
    <location>
        <position position="1"/>
    </location>
</feature>
<dbReference type="AlphaFoldDB" id="A0A6J4L8V9"/>
<protein>
    <submittedName>
        <fullName evidence="2">Oxidoreductase</fullName>
    </submittedName>
</protein>
<feature type="region of interest" description="Disordered" evidence="1">
    <location>
        <begin position="1"/>
        <end position="114"/>
    </location>
</feature>
<accession>A0A6J4L8V9</accession>
<gene>
    <name evidence="2" type="ORF">AVDCRST_MAG16-1046</name>
</gene>
<name>A0A6J4L8V9_9ACTN</name>
<dbReference type="EMBL" id="CADCUE010000085">
    <property type="protein sequence ID" value="CAA9325975.1"/>
    <property type="molecule type" value="Genomic_DNA"/>
</dbReference>
<feature type="compositionally biased region" description="Basic and acidic residues" evidence="1">
    <location>
        <begin position="29"/>
        <end position="49"/>
    </location>
</feature>
<feature type="non-terminal residue" evidence="2">
    <location>
        <position position="114"/>
    </location>
</feature>